<gene>
    <name evidence="1" type="ORF">ACJRO7_026622</name>
</gene>
<comment type="caution">
    <text evidence="1">The sequence shown here is derived from an EMBL/GenBank/DDBJ whole genome shotgun (WGS) entry which is preliminary data.</text>
</comment>
<accession>A0ABD3JNE8</accession>
<dbReference type="AlphaFoldDB" id="A0ABD3JNE8"/>
<sequence length="103" mass="11198">MRSVELFIDGALAPYITYSLISRHYNPDSSLCTSLIASCIDASACAVLPLVRGFANPPRCNLFIESRHMRDGNGGVGSVRDIAEILGLLALMSTRRLEKKGRS</sequence>
<protein>
    <submittedName>
        <fullName evidence="1">Uncharacterized protein</fullName>
    </submittedName>
</protein>
<dbReference type="EMBL" id="JBJKBG010000007">
    <property type="protein sequence ID" value="KAL3729526.1"/>
    <property type="molecule type" value="Genomic_DNA"/>
</dbReference>
<dbReference type="Gene3D" id="3.30.530.20">
    <property type="match status" value="1"/>
</dbReference>
<evidence type="ECO:0000313" key="1">
    <source>
        <dbReference type="EMBL" id="KAL3729526.1"/>
    </source>
</evidence>
<organism evidence="1 2">
    <name type="scientific">Eucalyptus globulus</name>
    <name type="common">Tasmanian blue gum</name>
    <dbReference type="NCBI Taxonomy" id="34317"/>
    <lineage>
        <taxon>Eukaryota</taxon>
        <taxon>Viridiplantae</taxon>
        <taxon>Streptophyta</taxon>
        <taxon>Embryophyta</taxon>
        <taxon>Tracheophyta</taxon>
        <taxon>Spermatophyta</taxon>
        <taxon>Magnoliopsida</taxon>
        <taxon>eudicotyledons</taxon>
        <taxon>Gunneridae</taxon>
        <taxon>Pentapetalae</taxon>
        <taxon>rosids</taxon>
        <taxon>malvids</taxon>
        <taxon>Myrtales</taxon>
        <taxon>Myrtaceae</taxon>
        <taxon>Myrtoideae</taxon>
        <taxon>Eucalypteae</taxon>
        <taxon>Eucalyptus</taxon>
    </lineage>
</organism>
<name>A0ABD3JNE8_EUCGL</name>
<reference evidence="1 2" key="1">
    <citation type="submission" date="2024-11" db="EMBL/GenBank/DDBJ databases">
        <title>Chromosome-level genome assembly of Eucalyptus globulus Labill. provides insights into its genome evolution.</title>
        <authorList>
            <person name="Li X."/>
        </authorList>
    </citation>
    <scope>NUCLEOTIDE SEQUENCE [LARGE SCALE GENOMIC DNA]</scope>
    <source>
        <strain evidence="1">CL2024</strain>
        <tissue evidence="1">Fresh tender leaves</tissue>
    </source>
</reference>
<dbReference type="SUPFAM" id="SSF55961">
    <property type="entry name" value="Bet v1-like"/>
    <property type="match status" value="1"/>
</dbReference>
<evidence type="ECO:0000313" key="2">
    <source>
        <dbReference type="Proteomes" id="UP001634007"/>
    </source>
</evidence>
<proteinExistence type="predicted"/>
<keyword evidence="2" id="KW-1185">Reference proteome</keyword>
<dbReference type="InterPro" id="IPR023393">
    <property type="entry name" value="START-like_dom_sf"/>
</dbReference>
<dbReference type="Proteomes" id="UP001634007">
    <property type="component" value="Unassembled WGS sequence"/>
</dbReference>